<evidence type="ECO:0000313" key="2">
    <source>
        <dbReference type="Proteomes" id="UP000192940"/>
    </source>
</evidence>
<name>A0A1X7H830_9BACL</name>
<dbReference type="RefSeq" id="WP_208918752.1">
    <property type="nucleotide sequence ID" value="NZ_LT840184.1"/>
</dbReference>
<keyword evidence="2" id="KW-1185">Reference proteome</keyword>
<evidence type="ECO:0008006" key="3">
    <source>
        <dbReference type="Google" id="ProtNLM"/>
    </source>
</evidence>
<sequence>MFVQEVLKQMNTQLARIEVCLNRLSDEQIWERVNGEMLSIGNLCIHLAGNEYQHFVSGIGNKPFIRERSNEFSMNGGMNVSAILTRMKDVRQQSESVLDELLDQDLQREVQIWYDPEDWKRMRVGNTESSDSYYVRPIQSHLFYVAEHYGYHTGQIVYLTKLLAEGKGPITDTRH</sequence>
<dbReference type="STRING" id="1313296.SAMN05661091_1887"/>
<protein>
    <recommendedName>
        <fullName evidence="3">DinB superfamily protein</fullName>
    </recommendedName>
</protein>
<proteinExistence type="predicted"/>
<dbReference type="SUPFAM" id="SSF109854">
    <property type="entry name" value="DinB/YfiT-like putative metalloenzymes"/>
    <property type="match status" value="1"/>
</dbReference>
<dbReference type="InterPro" id="IPR034660">
    <property type="entry name" value="DinB/YfiT-like"/>
</dbReference>
<accession>A0A1X7H830</accession>
<dbReference type="Gene3D" id="1.20.120.450">
    <property type="entry name" value="dinb family like domain"/>
    <property type="match status" value="1"/>
</dbReference>
<dbReference type="Proteomes" id="UP000192940">
    <property type="component" value="Chromosome I"/>
</dbReference>
<dbReference type="Pfam" id="PF04978">
    <property type="entry name" value="MST"/>
    <property type="match status" value="1"/>
</dbReference>
<organism evidence="1 2">
    <name type="scientific">Paenibacillus uliginis N3/975</name>
    <dbReference type="NCBI Taxonomy" id="1313296"/>
    <lineage>
        <taxon>Bacteria</taxon>
        <taxon>Bacillati</taxon>
        <taxon>Bacillota</taxon>
        <taxon>Bacilli</taxon>
        <taxon>Bacillales</taxon>
        <taxon>Paenibacillaceae</taxon>
        <taxon>Paenibacillus</taxon>
    </lineage>
</organism>
<dbReference type="AlphaFoldDB" id="A0A1X7H830"/>
<gene>
    <name evidence="1" type="ORF">SAMN05661091_1887</name>
</gene>
<reference evidence="1 2" key="1">
    <citation type="submission" date="2017-04" db="EMBL/GenBank/DDBJ databases">
        <authorList>
            <person name="Afonso C.L."/>
            <person name="Miller P.J."/>
            <person name="Scott M.A."/>
            <person name="Spackman E."/>
            <person name="Goraichik I."/>
            <person name="Dimitrov K.M."/>
            <person name="Suarez D.L."/>
            <person name="Swayne D.E."/>
        </authorList>
    </citation>
    <scope>NUCLEOTIDE SEQUENCE [LARGE SCALE GENOMIC DNA]</scope>
    <source>
        <strain evidence="1 2">N3/975</strain>
    </source>
</reference>
<dbReference type="InterPro" id="IPR007061">
    <property type="entry name" value="MST-like"/>
</dbReference>
<evidence type="ECO:0000313" key="1">
    <source>
        <dbReference type="EMBL" id="SMF80796.1"/>
    </source>
</evidence>
<dbReference type="EMBL" id="LT840184">
    <property type="protein sequence ID" value="SMF80796.1"/>
    <property type="molecule type" value="Genomic_DNA"/>
</dbReference>